<feature type="transmembrane region" description="Helical" evidence="1">
    <location>
        <begin position="434"/>
        <end position="454"/>
    </location>
</feature>
<feature type="transmembrane region" description="Helical" evidence="1">
    <location>
        <begin position="984"/>
        <end position="1006"/>
    </location>
</feature>
<organism evidence="2 3">
    <name type="scientific">Saliniramus fredricksonii</name>
    <dbReference type="NCBI Taxonomy" id="1653334"/>
    <lineage>
        <taxon>Bacteria</taxon>
        <taxon>Pseudomonadati</taxon>
        <taxon>Pseudomonadota</taxon>
        <taxon>Alphaproteobacteria</taxon>
        <taxon>Hyphomicrobiales</taxon>
        <taxon>Salinarimonadaceae</taxon>
        <taxon>Saliniramus</taxon>
    </lineage>
</organism>
<dbReference type="Gene3D" id="1.20.1640.10">
    <property type="entry name" value="Multidrug efflux transporter AcrB transmembrane domain"/>
    <property type="match status" value="2"/>
</dbReference>
<dbReference type="GO" id="GO:0042910">
    <property type="term" value="F:xenobiotic transmembrane transporter activity"/>
    <property type="evidence" value="ECO:0007669"/>
    <property type="project" value="TreeGrafter"/>
</dbReference>
<feature type="transmembrane region" description="Helical" evidence="1">
    <location>
        <begin position="906"/>
        <end position="929"/>
    </location>
</feature>
<comment type="caution">
    <text evidence="2">The sequence shown here is derived from an EMBL/GenBank/DDBJ whole genome shotgun (WGS) entry which is preliminary data.</text>
</comment>
<dbReference type="Gene3D" id="3.30.2090.10">
    <property type="entry name" value="Multidrug efflux transporter AcrB TolC docking domain, DN and DC subdomains"/>
    <property type="match status" value="2"/>
</dbReference>
<dbReference type="Proteomes" id="UP000050497">
    <property type="component" value="Unassembled WGS sequence"/>
</dbReference>
<keyword evidence="1" id="KW-0472">Membrane</keyword>
<dbReference type="STRING" id="1653334.GA0071312_3069"/>
<feature type="transmembrane region" description="Helical" evidence="1">
    <location>
        <begin position="519"/>
        <end position="540"/>
    </location>
</feature>
<feature type="transmembrane region" description="Helical" evidence="1">
    <location>
        <begin position="460"/>
        <end position="491"/>
    </location>
</feature>
<evidence type="ECO:0000313" key="3">
    <source>
        <dbReference type="Proteomes" id="UP000050497"/>
    </source>
</evidence>
<feature type="transmembrane region" description="Helical" evidence="1">
    <location>
        <begin position="882"/>
        <end position="900"/>
    </location>
</feature>
<feature type="transmembrane region" description="Helical" evidence="1">
    <location>
        <begin position="856"/>
        <end position="875"/>
    </location>
</feature>
<dbReference type="InterPro" id="IPR027463">
    <property type="entry name" value="AcrB_DN_DC_subdom"/>
</dbReference>
<name>A0A0P7ZWR1_9HYPH</name>
<feature type="transmembrane region" description="Helical" evidence="1">
    <location>
        <begin position="950"/>
        <end position="972"/>
    </location>
</feature>
<dbReference type="SUPFAM" id="SSF82714">
    <property type="entry name" value="Multidrug efflux transporter AcrB TolC docking domain, DN and DC subdomains"/>
    <property type="match status" value="2"/>
</dbReference>
<dbReference type="PATRIC" id="fig|1653334.4.peg.822"/>
<dbReference type="InterPro" id="IPR001036">
    <property type="entry name" value="Acrflvin-R"/>
</dbReference>
<feature type="transmembrane region" description="Helical" evidence="1">
    <location>
        <begin position="12"/>
        <end position="30"/>
    </location>
</feature>
<proteinExistence type="predicted"/>
<dbReference type="Gene3D" id="3.30.70.1430">
    <property type="entry name" value="Multidrug efflux transporter AcrB pore domain"/>
    <property type="match status" value="2"/>
</dbReference>
<feature type="transmembrane region" description="Helical" evidence="1">
    <location>
        <begin position="388"/>
        <end position="413"/>
    </location>
</feature>
<accession>A0A0P7ZWR1</accession>
<dbReference type="PANTHER" id="PTHR32063:SF18">
    <property type="entry name" value="CATION EFFLUX SYSTEM PROTEIN"/>
    <property type="match status" value="1"/>
</dbReference>
<feature type="transmembrane region" description="Helical" evidence="1">
    <location>
        <begin position="336"/>
        <end position="355"/>
    </location>
</feature>
<evidence type="ECO:0000313" key="2">
    <source>
        <dbReference type="EMBL" id="KPQ09256.1"/>
    </source>
</evidence>
<sequence length="1030" mass="112418">MDIARAAIDKPVNTWIIVLICLLGGIWGLLTVGRLEDPSFTIKQAVVLTEYPGATAEEVEEEVTERLESAIQQMPQLDRVTSKSMPGMSEIEVEIKMTYDGTQLPQIWDELRRKVGDAQRRLPNGAGPSVVNDDFGDVFGIFYAVTTPGFSAREKREIAKFLRREVLTVPDVAKVATDGEREEAIYIEVSNERLASLGISVDQILATIQSENAAEPAGATRVGDARLRVAVRPGLDTVRAIEALRVGRPGTTEQLSLVDIAEITREPVEIPDQLVRFNGMPAFTLAVSGVADSNIVAVGQAVEAHLRAIEDRLPVGVEIHPIYEQHRVVDEAINDFIVNLAMSVVIVIAVLMLFMGWRVGMVVGATLLLTVLGTVFFMRVFNIEMERISLGALIIAMGMLVDNAIVVAEGMLINMQRGEKAREAAREAARRTQVPLLGATVIGIMAFSGIGLSPDATGEFLFSLFAVIGISLLLSWVLAITVTPLFGCYLLKVAPDSRERDPYAGLIYRIYSAVLRGALRVRMLTVVLLVGMTGASIWAFQFVDQAFFPESNTPLFYVNYTLPQGADIRATARDIDEITQRVMQEEGVVSVASFVGRGAARFMLTYAPEQPNTAYGQLIVRVEDRAMIDPLAARLRADLGVDFPQAEIRTERLFFGPGGGARIEARFSGPDAATLRRLGEEAAGRMRADGGLIDIRQDWRQRQMVIAPVFNEERARIAGLGRADLAQVMNFSTTGVRAGTYREGEELIPIIARPPERERLDPGQLQDRLVASTRGGAFVPVAQIVDGFELVAEETLIRRRDRVRTLTVQADPLPGLTADEARGRILDAIETIELPPGYRLEWGGEYEASAEAEESLGRQLPLGFLVMLIISILLFGRVRQPLIIWLVVPMSVCGVVLGLLGSGLAFGFMALLGFLSLSGMLMKNAIVLVDEIDAQIASGRERFKALVDASVSRLRPVTLAAVTTILGMAPLLTDAFFANMAVTIMAGLAFASVLTLIAVPVLYAIFFRIRRGDDLVYEPKAHDVAQPLQA</sequence>
<evidence type="ECO:0000256" key="1">
    <source>
        <dbReference type="SAM" id="Phobius"/>
    </source>
</evidence>
<dbReference type="EMBL" id="LJSX01000031">
    <property type="protein sequence ID" value="KPQ09256.1"/>
    <property type="molecule type" value="Genomic_DNA"/>
</dbReference>
<dbReference type="PRINTS" id="PR00702">
    <property type="entry name" value="ACRIFLAVINRP"/>
</dbReference>
<dbReference type="PANTHER" id="PTHR32063">
    <property type="match status" value="1"/>
</dbReference>
<dbReference type="SUPFAM" id="SSF82693">
    <property type="entry name" value="Multidrug efflux transporter AcrB pore domain, PN1, PN2, PC1 and PC2 subdomains"/>
    <property type="match status" value="2"/>
</dbReference>
<keyword evidence="1" id="KW-0812">Transmembrane</keyword>
<gene>
    <name evidence="2" type="ORF">HLUCCO17_15595</name>
</gene>
<dbReference type="GO" id="GO:0005886">
    <property type="term" value="C:plasma membrane"/>
    <property type="evidence" value="ECO:0007669"/>
    <property type="project" value="TreeGrafter"/>
</dbReference>
<keyword evidence="1" id="KW-1133">Transmembrane helix</keyword>
<dbReference type="AlphaFoldDB" id="A0A0P7ZWR1"/>
<feature type="transmembrane region" description="Helical" evidence="1">
    <location>
        <begin position="362"/>
        <end position="382"/>
    </location>
</feature>
<dbReference type="Gene3D" id="3.30.70.1440">
    <property type="entry name" value="Multidrug efflux transporter AcrB pore domain"/>
    <property type="match status" value="1"/>
</dbReference>
<reference evidence="2 3" key="1">
    <citation type="submission" date="2015-09" db="EMBL/GenBank/DDBJ databases">
        <title>Identification and resolution of microdiversity through metagenomic sequencing of parallel consortia.</title>
        <authorList>
            <person name="Nelson W.C."/>
            <person name="Romine M.F."/>
            <person name="Lindemann S.R."/>
        </authorList>
    </citation>
    <scope>NUCLEOTIDE SEQUENCE [LARGE SCALE GENOMIC DNA]</scope>
    <source>
        <strain evidence="2">HL-109</strain>
    </source>
</reference>
<dbReference type="Gene3D" id="3.30.70.1320">
    <property type="entry name" value="Multidrug efflux transporter AcrB pore domain like"/>
    <property type="match status" value="1"/>
</dbReference>
<protein>
    <submittedName>
        <fullName evidence="2">Cation/multidrug efflux pump</fullName>
    </submittedName>
</protein>
<dbReference type="SUPFAM" id="SSF82866">
    <property type="entry name" value="Multidrug efflux transporter AcrB transmembrane domain"/>
    <property type="match status" value="2"/>
</dbReference>
<dbReference type="Pfam" id="PF00873">
    <property type="entry name" value="ACR_tran"/>
    <property type="match status" value="1"/>
</dbReference>